<proteinExistence type="predicted"/>
<dbReference type="EMBL" id="CM029047">
    <property type="protein sequence ID" value="KAG2582572.1"/>
    <property type="molecule type" value="Genomic_DNA"/>
</dbReference>
<sequence>MLPLSTGAVGKLRRVAGQSASIMAASASWTQAGVHEVVVAGRRASSRNSEFSSQNRSSGSLLDAMAEMWTWLPIQVVVASVQVGVEASSGNLARLIARLL</sequence>
<dbReference type="Proteomes" id="UP000823388">
    <property type="component" value="Chromosome 6K"/>
</dbReference>
<name>A0A8T0R9Q9_PANVG</name>
<evidence type="ECO:0000313" key="1">
    <source>
        <dbReference type="EMBL" id="KAG2582572.1"/>
    </source>
</evidence>
<reference evidence="1" key="1">
    <citation type="submission" date="2020-05" db="EMBL/GenBank/DDBJ databases">
        <title>WGS assembly of Panicum virgatum.</title>
        <authorList>
            <person name="Lovell J.T."/>
            <person name="Jenkins J."/>
            <person name="Shu S."/>
            <person name="Juenger T.E."/>
            <person name="Schmutz J."/>
        </authorList>
    </citation>
    <scope>NUCLEOTIDE SEQUENCE</scope>
    <source>
        <strain evidence="1">AP13</strain>
    </source>
</reference>
<dbReference type="AlphaFoldDB" id="A0A8T0R9Q9"/>
<organism evidence="1 2">
    <name type="scientific">Panicum virgatum</name>
    <name type="common">Blackwell switchgrass</name>
    <dbReference type="NCBI Taxonomy" id="38727"/>
    <lineage>
        <taxon>Eukaryota</taxon>
        <taxon>Viridiplantae</taxon>
        <taxon>Streptophyta</taxon>
        <taxon>Embryophyta</taxon>
        <taxon>Tracheophyta</taxon>
        <taxon>Spermatophyta</taxon>
        <taxon>Magnoliopsida</taxon>
        <taxon>Liliopsida</taxon>
        <taxon>Poales</taxon>
        <taxon>Poaceae</taxon>
        <taxon>PACMAD clade</taxon>
        <taxon>Panicoideae</taxon>
        <taxon>Panicodae</taxon>
        <taxon>Paniceae</taxon>
        <taxon>Panicinae</taxon>
        <taxon>Panicum</taxon>
        <taxon>Panicum sect. Hiantes</taxon>
    </lineage>
</organism>
<keyword evidence="2" id="KW-1185">Reference proteome</keyword>
<accession>A0A8T0R9Q9</accession>
<comment type="caution">
    <text evidence="1">The sequence shown here is derived from an EMBL/GenBank/DDBJ whole genome shotgun (WGS) entry which is preliminary data.</text>
</comment>
<gene>
    <name evidence="1" type="ORF">PVAP13_6KG159300</name>
</gene>
<evidence type="ECO:0000313" key="2">
    <source>
        <dbReference type="Proteomes" id="UP000823388"/>
    </source>
</evidence>
<protein>
    <submittedName>
        <fullName evidence="1">Uncharacterized protein</fullName>
    </submittedName>
</protein>